<dbReference type="GO" id="GO:0004672">
    <property type="term" value="F:protein kinase activity"/>
    <property type="evidence" value="ECO:0007669"/>
    <property type="project" value="InterPro"/>
</dbReference>
<evidence type="ECO:0000313" key="3">
    <source>
        <dbReference type="EMBL" id="TFK83711.1"/>
    </source>
</evidence>
<proteinExistence type="predicted"/>
<dbReference type="Proteomes" id="UP000308197">
    <property type="component" value="Unassembled WGS sequence"/>
</dbReference>
<dbReference type="Gene3D" id="1.10.510.10">
    <property type="entry name" value="Transferase(Phosphotransferase) domain 1"/>
    <property type="match status" value="1"/>
</dbReference>
<dbReference type="InterPro" id="IPR011009">
    <property type="entry name" value="Kinase-like_dom_sf"/>
</dbReference>
<keyword evidence="1" id="KW-0547">Nucleotide-binding</keyword>
<dbReference type="AlphaFoldDB" id="A0A5C3P2L4"/>
<organism evidence="3 4">
    <name type="scientific">Polyporus arcularius HHB13444</name>
    <dbReference type="NCBI Taxonomy" id="1314778"/>
    <lineage>
        <taxon>Eukaryota</taxon>
        <taxon>Fungi</taxon>
        <taxon>Dikarya</taxon>
        <taxon>Basidiomycota</taxon>
        <taxon>Agaricomycotina</taxon>
        <taxon>Agaricomycetes</taxon>
        <taxon>Polyporales</taxon>
        <taxon>Polyporaceae</taxon>
        <taxon>Polyporus</taxon>
    </lineage>
</organism>
<evidence type="ECO:0000313" key="4">
    <source>
        <dbReference type="Proteomes" id="UP000308197"/>
    </source>
</evidence>
<dbReference type="PROSITE" id="PS00107">
    <property type="entry name" value="PROTEIN_KINASE_ATP"/>
    <property type="match status" value="1"/>
</dbReference>
<dbReference type="STRING" id="1314778.A0A5C3P2L4"/>
<reference evidence="3 4" key="1">
    <citation type="journal article" date="2019" name="Nat. Ecol. Evol.">
        <title>Megaphylogeny resolves global patterns of mushroom evolution.</title>
        <authorList>
            <person name="Varga T."/>
            <person name="Krizsan K."/>
            <person name="Foldi C."/>
            <person name="Dima B."/>
            <person name="Sanchez-Garcia M."/>
            <person name="Sanchez-Ramirez S."/>
            <person name="Szollosi G.J."/>
            <person name="Szarkandi J.G."/>
            <person name="Papp V."/>
            <person name="Albert L."/>
            <person name="Andreopoulos W."/>
            <person name="Angelini C."/>
            <person name="Antonin V."/>
            <person name="Barry K.W."/>
            <person name="Bougher N.L."/>
            <person name="Buchanan P."/>
            <person name="Buyck B."/>
            <person name="Bense V."/>
            <person name="Catcheside P."/>
            <person name="Chovatia M."/>
            <person name="Cooper J."/>
            <person name="Damon W."/>
            <person name="Desjardin D."/>
            <person name="Finy P."/>
            <person name="Geml J."/>
            <person name="Haridas S."/>
            <person name="Hughes K."/>
            <person name="Justo A."/>
            <person name="Karasinski D."/>
            <person name="Kautmanova I."/>
            <person name="Kiss B."/>
            <person name="Kocsube S."/>
            <person name="Kotiranta H."/>
            <person name="LaButti K.M."/>
            <person name="Lechner B.E."/>
            <person name="Liimatainen K."/>
            <person name="Lipzen A."/>
            <person name="Lukacs Z."/>
            <person name="Mihaltcheva S."/>
            <person name="Morgado L.N."/>
            <person name="Niskanen T."/>
            <person name="Noordeloos M.E."/>
            <person name="Ohm R.A."/>
            <person name="Ortiz-Santana B."/>
            <person name="Ovrebo C."/>
            <person name="Racz N."/>
            <person name="Riley R."/>
            <person name="Savchenko A."/>
            <person name="Shiryaev A."/>
            <person name="Soop K."/>
            <person name="Spirin V."/>
            <person name="Szebenyi C."/>
            <person name="Tomsovsky M."/>
            <person name="Tulloss R.E."/>
            <person name="Uehling J."/>
            <person name="Grigoriev I.V."/>
            <person name="Vagvolgyi C."/>
            <person name="Papp T."/>
            <person name="Martin F.M."/>
            <person name="Miettinen O."/>
            <person name="Hibbett D.S."/>
            <person name="Nagy L.G."/>
        </authorList>
    </citation>
    <scope>NUCLEOTIDE SEQUENCE [LARGE SCALE GENOMIC DNA]</scope>
    <source>
        <strain evidence="3 4">HHB13444</strain>
    </source>
</reference>
<protein>
    <recommendedName>
        <fullName evidence="2">Protein kinase domain-containing protein</fullName>
    </recommendedName>
</protein>
<feature type="binding site" evidence="1">
    <location>
        <position position="99"/>
    </location>
    <ligand>
        <name>ATP</name>
        <dbReference type="ChEBI" id="CHEBI:30616"/>
    </ligand>
</feature>
<evidence type="ECO:0000256" key="1">
    <source>
        <dbReference type="PROSITE-ProRule" id="PRU10141"/>
    </source>
</evidence>
<dbReference type="InterPro" id="IPR017441">
    <property type="entry name" value="Protein_kinase_ATP_BS"/>
</dbReference>
<keyword evidence="4" id="KW-1185">Reference proteome</keyword>
<feature type="domain" description="Protein kinase" evidence="2">
    <location>
        <begin position="70"/>
        <end position="294"/>
    </location>
</feature>
<dbReference type="EMBL" id="ML211371">
    <property type="protein sequence ID" value="TFK83711.1"/>
    <property type="molecule type" value="Genomic_DNA"/>
</dbReference>
<evidence type="ECO:0000259" key="2">
    <source>
        <dbReference type="PROSITE" id="PS50011"/>
    </source>
</evidence>
<accession>A0A5C3P2L4</accession>
<dbReference type="Gene3D" id="3.30.200.20">
    <property type="entry name" value="Phosphorylase Kinase, domain 1"/>
    <property type="match status" value="1"/>
</dbReference>
<gene>
    <name evidence="3" type="ORF">K466DRAFT_251311</name>
</gene>
<dbReference type="SUPFAM" id="SSF56112">
    <property type="entry name" value="Protein kinase-like (PK-like)"/>
    <property type="match status" value="1"/>
</dbReference>
<keyword evidence="1" id="KW-0067">ATP-binding</keyword>
<dbReference type="PROSITE" id="PS50011">
    <property type="entry name" value="PROTEIN_KINASE_DOM"/>
    <property type="match status" value="1"/>
</dbReference>
<name>A0A5C3P2L4_9APHY</name>
<dbReference type="GO" id="GO:0005524">
    <property type="term" value="F:ATP binding"/>
    <property type="evidence" value="ECO:0007669"/>
    <property type="project" value="UniProtKB-UniRule"/>
</dbReference>
<dbReference type="InterPro" id="IPR000719">
    <property type="entry name" value="Prot_kinase_dom"/>
</dbReference>
<dbReference type="InParanoid" id="A0A5C3P2L4"/>
<sequence length="294" mass="32678">MDSEILQTMASEALEMEGGDMFQDVAPGSGTSTTSSEAVLLTAMPPLVQDYWSVVQRNKIRLPPATVARWVTGGVLGTGGYGRVYLVYNTATREQCAMKVVNFEKTISSSCCRGLINELRVLHLLGSDQSAMPFLLRPYLLDARWAWRSEAKYLHILTDAHSGGDLEQYRWKLTEDSLALVCAELVLGLNHFARSWHPENSTVYPTQSPPLQPRSCAPVNGQTISLTRYPSLQDRYDDCLYPGEPACTLTFKTSSIRTQHAQVVLYPPNFQRQAPSLLTPLQKVAIVQPDLSKQ</sequence>
<dbReference type="SMART" id="SM00220">
    <property type="entry name" value="S_TKc"/>
    <property type="match status" value="1"/>
</dbReference>